<name>A0AAV4YB92_CAEEX</name>
<keyword evidence="1" id="KW-1133">Transmembrane helix</keyword>
<accession>A0AAV4YB92</accession>
<dbReference type="EMBL" id="BPLR01001718">
    <property type="protein sequence ID" value="GIZ04335.1"/>
    <property type="molecule type" value="Genomic_DNA"/>
</dbReference>
<feature type="transmembrane region" description="Helical" evidence="1">
    <location>
        <begin position="74"/>
        <end position="96"/>
    </location>
</feature>
<keyword evidence="1" id="KW-0472">Membrane</keyword>
<dbReference type="AlphaFoldDB" id="A0AAV4YB92"/>
<gene>
    <name evidence="2" type="ORF">CEXT_26131</name>
</gene>
<sequence>MMFNDDKRLSVFQPSLLATHFLNEDEVLVHLYLLWKRYYVWSSSLTMDFQMKILTLVITANLCSMYITYPEARIFVLLFIALCILCSSILSLRTFMLELFEVAENSFAYKVRDEL</sequence>
<organism evidence="2 3">
    <name type="scientific">Caerostris extrusa</name>
    <name type="common">Bark spider</name>
    <name type="synonym">Caerostris bankana</name>
    <dbReference type="NCBI Taxonomy" id="172846"/>
    <lineage>
        <taxon>Eukaryota</taxon>
        <taxon>Metazoa</taxon>
        <taxon>Ecdysozoa</taxon>
        <taxon>Arthropoda</taxon>
        <taxon>Chelicerata</taxon>
        <taxon>Arachnida</taxon>
        <taxon>Araneae</taxon>
        <taxon>Araneomorphae</taxon>
        <taxon>Entelegynae</taxon>
        <taxon>Araneoidea</taxon>
        <taxon>Araneidae</taxon>
        <taxon>Caerostris</taxon>
    </lineage>
</organism>
<proteinExistence type="predicted"/>
<evidence type="ECO:0000256" key="1">
    <source>
        <dbReference type="SAM" id="Phobius"/>
    </source>
</evidence>
<evidence type="ECO:0000313" key="2">
    <source>
        <dbReference type="EMBL" id="GIZ04335.1"/>
    </source>
</evidence>
<comment type="caution">
    <text evidence="2">The sequence shown here is derived from an EMBL/GenBank/DDBJ whole genome shotgun (WGS) entry which is preliminary data.</text>
</comment>
<reference evidence="2 3" key="1">
    <citation type="submission" date="2021-06" db="EMBL/GenBank/DDBJ databases">
        <title>Caerostris extrusa draft genome.</title>
        <authorList>
            <person name="Kono N."/>
            <person name="Arakawa K."/>
        </authorList>
    </citation>
    <scope>NUCLEOTIDE SEQUENCE [LARGE SCALE GENOMIC DNA]</scope>
</reference>
<protein>
    <submittedName>
        <fullName evidence="2">Uncharacterized protein</fullName>
    </submittedName>
</protein>
<keyword evidence="1" id="KW-0812">Transmembrane</keyword>
<evidence type="ECO:0000313" key="3">
    <source>
        <dbReference type="Proteomes" id="UP001054945"/>
    </source>
</evidence>
<keyword evidence="3" id="KW-1185">Reference proteome</keyword>
<dbReference type="Proteomes" id="UP001054945">
    <property type="component" value="Unassembled WGS sequence"/>
</dbReference>